<name>A0A8J8NX44_HALGN</name>
<evidence type="ECO:0000313" key="2">
    <source>
        <dbReference type="EMBL" id="TNV83461.1"/>
    </source>
</evidence>
<comment type="caution">
    <text evidence="2">The sequence shown here is derived from an EMBL/GenBank/DDBJ whole genome shotgun (WGS) entry which is preliminary data.</text>
</comment>
<dbReference type="InterPro" id="IPR011993">
    <property type="entry name" value="PH-like_dom_sf"/>
</dbReference>
<dbReference type="SUPFAM" id="SSF50729">
    <property type="entry name" value="PH domain-like"/>
    <property type="match status" value="1"/>
</dbReference>
<dbReference type="Proteomes" id="UP000785679">
    <property type="component" value="Unassembled WGS sequence"/>
</dbReference>
<dbReference type="Pfam" id="PF07933">
    <property type="entry name" value="DUF1681"/>
    <property type="match status" value="1"/>
</dbReference>
<dbReference type="GO" id="GO:0030125">
    <property type="term" value="C:clathrin vesicle coat"/>
    <property type="evidence" value="ECO:0007669"/>
    <property type="project" value="TreeGrafter"/>
</dbReference>
<dbReference type="InterPro" id="IPR012466">
    <property type="entry name" value="NECAP_PHear"/>
</dbReference>
<accession>A0A8J8NX44</accession>
<feature type="domain" description="NECAP PHear" evidence="1">
    <location>
        <begin position="30"/>
        <end position="186"/>
    </location>
</feature>
<dbReference type="OrthoDB" id="10265489at2759"/>
<evidence type="ECO:0000259" key="1">
    <source>
        <dbReference type="Pfam" id="PF07933"/>
    </source>
</evidence>
<evidence type="ECO:0000313" key="3">
    <source>
        <dbReference type="Proteomes" id="UP000785679"/>
    </source>
</evidence>
<dbReference type="PANTHER" id="PTHR12847">
    <property type="entry name" value="ATP-BINDING CASSETTE ABC TRANSPORTER-RELATED"/>
    <property type="match status" value="1"/>
</dbReference>
<proteinExistence type="predicted"/>
<organism evidence="2 3">
    <name type="scientific">Halteria grandinella</name>
    <dbReference type="NCBI Taxonomy" id="5974"/>
    <lineage>
        <taxon>Eukaryota</taxon>
        <taxon>Sar</taxon>
        <taxon>Alveolata</taxon>
        <taxon>Ciliophora</taxon>
        <taxon>Intramacronucleata</taxon>
        <taxon>Spirotrichea</taxon>
        <taxon>Stichotrichia</taxon>
        <taxon>Sporadotrichida</taxon>
        <taxon>Halteriidae</taxon>
        <taxon>Halteria</taxon>
    </lineage>
</organism>
<dbReference type="AlphaFoldDB" id="A0A8J8NX44"/>
<dbReference type="Gene3D" id="2.30.29.30">
    <property type="entry name" value="Pleckstrin-homology domain (PH domain)/Phosphotyrosine-binding domain (PTB)"/>
    <property type="match status" value="1"/>
</dbReference>
<dbReference type="PANTHER" id="PTHR12847:SF9">
    <property type="entry name" value="NECAP-LIKE PROTEIN CG9132"/>
    <property type="match status" value="1"/>
</dbReference>
<protein>
    <recommendedName>
        <fullName evidence="1">NECAP PHear domain-containing protein</fullName>
    </recommendedName>
</protein>
<sequence length="301" mass="32699">MYDVGQQQNYKMVDSSKPSLMDLLNKEDIIEMTLMNKRTVNVFQIPPIASAKGHKAEDWRGKQIWQGFCRIMLESNTNKCKVQLVNEDNTLFAQAVITDGESYDNIVQRCFDSSRFFALMLQSENGQKAMVGVGFPERNDSFDFIAGLDDFKKQFRIAKGTQAPAAVHGQGKDFTLKEGEKISINIPGVTSGASKKPDQTVNLLGAPSSGGGLKKLAPPPGSKKVTTAPAVTLPPLAAQGFDIGFGDFSQPQQPLQQQPQANVQQQLFGIFDSATQPVPSSLLDIGNVNQSVQGGGNLLDF</sequence>
<keyword evidence="3" id="KW-1185">Reference proteome</keyword>
<reference evidence="2" key="1">
    <citation type="submission" date="2019-06" db="EMBL/GenBank/DDBJ databases">
        <authorList>
            <person name="Zheng W."/>
        </authorList>
    </citation>
    <scope>NUCLEOTIDE SEQUENCE</scope>
    <source>
        <strain evidence="2">QDHG01</strain>
    </source>
</reference>
<dbReference type="EMBL" id="RRYP01003810">
    <property type="protein sequence ID" value="TNV83461.1"/>
    <property type="molecule type" value="Genomic_DNA"/>
</dbReference>
<gene>
    <name evidence="2" type="ORF">FGO68_gene3157</name>
</gene>
<dbReference type="GO" id="GO:0006897">
    <property type="term" value="P:endocytosis"/>
    <property type="evidence" value="ECO:0007669"/>
    <property type="project" value="InterPro"/>
</dbReference>